<protein>
    <submittedName>
        <fullName evidence="2">Uncharacterized protein</fullName>
    </submittedName>
</protein>
<dbReference type="EMBL" id="JAUEPU010000040">
    <property type="protein sequence ID" value="KAK0488247.1"/>
    <property type="molecule type" value="Genomic_DNA"/>
</dbReference>
<comment type="caution">
    <text evidence="2">The sequence shown here is derived from an EMBL/GenBank/DDBJ whole genome shotgun (WGS) entry which is preliminary data.</text>
</comment>
<dbReference type="AlphaFoldDB" id="A0AA39UGC0"/>
<keyword evidence="3" id="KW-1185">Reference proteome</keyword>
<organism evidence="2 3">
    <name type="scientific">Armillaria luteobubalina</name>
    <dbReference type="NCBI Taxonomy" id="153913"/>
    <lineage>
        <taxon>Eukaryota</taxon>
        <taxon>Fungi</taxon>
        <taxon>Dikarya</taxon>
        <taxon>Basidiomycota</taxon>
        <taxon>Agaricomycotina</taxon>
        <taxon>Agaricomycetes</taxon>
        <taxon>Agaricomycetidae</taxon>
        <taxon>Agaricales</taxon>
        <taxon>Marasmiineae</taxon>
        <taxon>Physalacriaceae</taxon>
        <taxon>Armillaria</taxon>
    </lineage>
</organism>
<evidence type="ECO:0000256" key="1">
    <source>
        <dbReference type="SAM" id="SignalP"/>
    </source>
</evidence>
<feature type="chain" id="PRO_5041218052" evidence="1">
    <location>
        <begin position="21"/>
        <end position="79"/>
    </location>
</feature>
<gene>
    <name evidence="2" type="ORF">EDD18DRAFT_1359721</name>
</gene>
<reference evidence="2" key="1">
    <citation type="submission" date="2023-06" db="EMBL/GenBank/DDBJ databases">
        <authorList>
            <consortium name="Lawrence Berkeley National Laboratory"/>
            <person name="Ahrendt S."/>
            <person name="Sahu N."/>
            <person name="Indic B."/>
            <person name="Wong-Bajracharya J."/>
            <person name="Merenyi Z."/>
            <person name="Ke H.-M."/>
            <person name="Monk M."/>
            <person name="Kocsube S."/>
            <person name="Drula E."/>
            <person name="Lipzen A."/>
            <person name="Balint B."/>
            <person name="Henrissat B."/>
            <person name="Andreopoulos B."/>
            <person name="Martin F.M."/>
            <person name="Harder C.B."/>
            <person name="Rigling D."/>
            <person name="Ford K.L."/>
            <person name="Foster G.D."/>
            <person name="Pangilinan J."/>
            <person name="Papanicolaou A."/>
            <person name="Barry K."/>
            <person name="LaButti K."/>
            <person name="Viragh M."/>
            <person name="Koriabine M."/>
            <person name="Yan M."/>
            <person name="Riley R."/>
            <person name="Champramary S."/>
            <person name="Plett K.L."/>
            <person name="Tsai I.J."/>
            <person name="Slot J."/>
            <person name="Sipos G."/>
            <person name="Plett J."/>
            <person name="Nagy L.G."/>
            <person name="Grigoriev I.V."/>
        </authorList>
    </citation>
    <scope>NUCLEOTIDE SEQUENCE</scope>
    <source>
        <strain evidence="2">HWK02</strain>
    </source>
</reference>
<name>A0AA39UGC0_9AGAR</name>
<dbReference type="Proteomes" id="UP001175228">
    <property type="component" value="Unassembled WGS sequence"/>
</dbReference>
<accession>A0AA39UGC0</accession>
<proteinExistence type="predicted"/>
<feature type="signal peptide" evidence="1">
    <location>
        <begin position="1"/>
        <end position="20"/>
    </location>
</feature>
<evidence type="ECO:0000313" key="3">
    <source>
        <dbReference type="Proteomes" id="UP001175228"/>
    </source>
</evidence>
<keyword evidence="1" id="KW-0732">Signal</keyword>
<sequence>MQCKSLIATLLALSIVFTSAAPLPDTSGELDADVESIGIRVQIDQSPSIINRDRPPSPGPRFNLLKDNTPAFLVLHAVI</sequence>
<evidence type="ECO:0000313" key="2">
    <source>
        <dbReference type="EMBL" id="KAK0488247.1"/>
    </source>
</evidence>